<dbReference type="EMBL" id="JACAZH010000003">
    <property type="protein sequence ID" value="KAF7373219.1"/>
    <property type="molecule type" value="Genomic_DNA"/>
</dbReference>
<protein>
    <submittedName>
        <fullName evidence="1">Uncharacterized protein</fullName>
    </submittedName>
</protein>
<gene>
    <name evidence="1" type="ORF">MSAN_00530700</name>
</gene>
<organism evidence="1 2">
    <name type="scientific">Mycena sanguinolenta</name>
    <dbReference type="NCBI Taxonomy" id="230812"/>
    <lineage>
        <taxon>Eukaryota</taxon>
        <taxon>Fungi</taxon>
        <taxon>Dikarya</taxon>
        <taxon>Basidiomycota</taxon>
        <taxon>Agaricomycotina</taxon>
        <taxon>Agaricomycetes</taxon>
        <taxon>Agaricomycetidae</taxon>
        <taxon>Agaricales</taxon>
        <taxon>Marasmiineae</taxon>
        <taxon>Mycenaceae</taxon>
        <taxon>Mycena</taxon>
    </lineage>
</organism>
<evidence type="ECO:0000313" key="1">
    <source>
        <dbReference type="EMBL" id="KAF7373219.1"/>
    </source>
</evidence>
<dbReference type="AlphaFoldDB" id="A0A8H6Z9P1"/>
<evidence type="ECO:0000313" key="2">
    <source>
        <dbReference type="Proteomes" id="UP000623467"/>
    </source>
</evidence>
<dbReference type="Proteomes" id="UP000623467">
    <property type="component" value="Unassembled WGS sequence"/>
</dbReference>
<comment type="caution">
    <text evidence="1">The sequence shown here is derived from an EMBL/GenBank/DDBJ whole genome shotgun (WGS) entry which is preliminary data.</text>
</comment>
<accession>A0A8H6Z9P1</accession>
<name>A0A8H6Z9P1_9AGAR</name>
<proteinExistence type="predicted"/>
<sequence>MLTLTAASPGVTWHRRCRPAAALPASSGHIRRVLNTRLSCCPQTLRASAPIAYYAVANFISFSLVPFTARLATSHLSTTHANVQYAARPTSAVKVTSTQLTAVEGVASLVLYSAHRAT</sequence>
<keyword evidence="2" id="KW-1185">Reference proteome</keyword>
<reference evidence="1" key="1">
    <citation type="submission" date="2020-05" db="EMBL/GenBank/DDBJ databases">
        <title>Mycena genomes resolve the evolution of fungal bioluminescence.</title>
        <authorList>
            <person name="Tsai I.J."/>
        </authorList>
    </citation>
    <scope>NUCLEOTIDE SEQUENCE</scope>
    <source>
        <strain evidence="1">160909Yilan</strain>
    </source>
</reference>